<dbReference type="Proteomes" id="UP000730482">
    <property type="component" value="Unassembled WGS sequence"/>
</dbReference>
<gene>
    <name evidence="1" type="ORF">KGQ19_00470</name>
</gene>
<organism evidence="1 2">
    <name type="scientific">Catenulispora pinistramenti</name>
    <dbReference type="NCBI Taxonomy" id="2705254"/>
    <lineage>
        <taxon>Bacteria</taxon>
        <taxon>Bacillati</taxon>
        <taxon>Actinomycetota</taxon>
        <taxon>Actinomycetes</taxon>
        <taxon>Catenulisporales</taxon>
        <taxon>Catenulisporaceae</taxon>
        <taxon>Catenulispora</taxon>
    </lineage>
</organism>
<evidence type="ECO:0000313" key="1">
    <source>
        <dbReference type="EMBL" id="MBS2545332.1"/>
    </source>
</evidence>
<comment type="caution">
    <text evidence="1">The sequence shown here is derived from an EMBL/GenBank/DDBJ whole genome shotgun (WGS) entry which is preliminary data.</text>
</comment>
<sequence>MNPDHILSQLRELSAHAMLKKAEPSSGSCQPPDCQHRYRAETMAARFLELDESLSHGGIYPTDWATPLIPAQRTKR</sequence>
<evidence type="ECO:0000313" key="2">
    <source>
        <dbReference type="Proteomes" id="UP000730482"/>
    </source>
</evidence>
<dbReference type="RefSeq" id="WP_212006998.1">
    <property type="nucleotide sequence ID" value="NZ_JAAFYZ010000002.1"/>
</dbReference>
<dbReference type="EMBL" id="JAAFYZ010000002">
    <property type="protein sequence ID" value="MBS2545332.1"/>
    <property type="molecule type" value="Genomic_DNA"/>
</dbReference>
<name>A0ABS5KH26_9ACTN</name>
<reference evidence="1 2" key="1">
    <citation type="submission" date="2020-02" db="EMBL/GenBank/DDBJ databases">
        <title>Acidophilic actinobacteria isolated from forest soil.</title>
        <authorList>
            <person name="Golinska P."/>
        </authorList>
    </citation>
    <scope>NUCLEOTIDE SEQUENCE [LARGE SCALE GENOMIC DNA]</scope>
    <source>
        <strain evidence="1 2">NL8</strain>
    </source>
</reference>
<keyword evidence="2" id="KW-1185">Reference proteome</keyword>
<proteinExistence type="predicted"/>
<accession>A0ABS5KH26</accession>
<protein>
    <submittedName>
        <fullName evidence="1">Uncharacterized protein</fullName>
    </submittedName>
</protein>